<dbReference type="Gene3D" id="1.10.1790.20">
    <property type="match status" value="1"/>
</dbReference>
<dbReference type="InterPro" id="IPR042102">
    <property type="entry name" value="RNA_pol_Rpb1_3_sf"/>
</dbReference>
<dbReference type="Pfam" id="PF05000">
    <property type="entry name" value="RNA_pol_Rpb1_4"/>
    <property type="match status" value="1"/>
</dbReference>
<dbReference type="InterPro" id="IPR045867">
    <property type="entry name" value="DNA-dir_RpoC_beta_prime"/>
</dbReference>
<evidence type="ECO:0000256" key="4">
    <source>
        <dbReference type="ARBA" id="ARBA00022695"/>
    </source>
</evidence>
<dbReference type="EC" id="2.7.7.6" evidence="1"/>
<dbReference type="RefSeq" id="YP_009512134.1">
    <property type="nucleotide sequence ID" value="NC_039156.1"/>
</dbReference>
<evidence type="ECO:0000259" key="9">
    <source>
        <dbReference type="Pfam" id="PF05000"/>
    </source>
</evidence>
<dbReference type="Pfam" id="PF04983">
    <property type="entry name" value="RNA_pol_Rpb1_3"/>
    <property type="match status" value="1"/>
</dbReference>
<evidence type="ECO:0000259" key="7">
    <source>
        <dbReference type="Pfam" id="PF04983"/>
    </source>
</evidence>
<sequence>MNLENIISFNKVFDKSEIRNLISWFLNNYGSIRTKKFLDRIKEFGLLYATTTGLSLGLDDLKIPPSKLNLVKISEDSLARTERKYRNGLISLSNCLQKENDTWNIINQTLKNDGILNLRQSDYLNSLYAMTLSGARGSIAQVKQLIAMRGLVSDSQGNLITFPIKSNFKEGLNIVEYFVSCYGARKGLIDTALKTANAGYLTRRLIYTVQGLIIKKPNCFTTQTNLIILEKQTKQDFKLLKSKLIGRVVSETIKNENTGEILISNGQDICNVISIRTPLNCKLIVGLCQVCYGWNLSSGKMVELGECIGILAAQSIGEPGTQLTMRTFHTGGIFSAKAKEAILAPFNGKIWYNLGRKFSTKFKEKAFLTLHEKKIVIYQNDYNKSIFYLPANTILFTKPGKIVFDKQIIAQKLDSTSEEDSLDSSLVQLREIKASLSGQIYTLEKNSNHFPHMFWVLNSTILTDFYFLDKILHRLYCKVKKFRCENKFKKKQLYYTNQKRNLKKKFPKLNINIRNLFCIIHKSKKMRSESGLLITFKFPEKNVIMFRKLNKQKNIVGQFKVGSFVKKGCLINNFKNLYSSQVIQEKKNISVFRKVASYYIKDNTLLKMLVFPFIKKDYPLYKVNFKTQKIEDIVQGLPKVEQLLEARKTSSLNEIKGNLHELLKNDFDNFQQNFPNNISVRKSFDVIQKYLIRRVQAVYESQGVKINDKHLELIVKQMTSKVLITNVGDSSFIVGDFLDLNQIEKMNDHFVNKVVYEPIIMGITRLSLSNQSFIAQASFQETTKVLTRSALQGKIDWLYGLKENLVFGNIIPAGTGFKIKK</sequence>
<feature type="domain" description="RNA polymerase Rpb1" evidence="9">
    <location>
        <begin position="103"/>
        <end position="166"/>
    </location>
</feature>
<organism evidence="10">
    <name type="scientific">Euglena hiemalis</name>
    <dbReference type="NCBI Taxonomy" id="392896"/>
    <lineage>
        <taxon>Eukaryota</taxon>
        <taxon>Discoba</taxon>
        <taxon>Euglenozoa</taxon>
        <taxon>Euglenida</taxon>
        <taxon>Spirocuta</taxon>
        <taxon>Euglenophyceae</taxon>
        <taxon>Euglenales</taxon>
        <taxon>Euglenaceae</taxon>
        <taxon>Euglena</taxon>
    </lineage>
</organism>
<dbReference type="CDD" id="cd02655">
    <property type="entry name" value="RNAP_beta'_C"/>
    <property type="match status" value="1"/>
</dbReference>
<proteinExistence type="predicted"/>
<keyword evidence="10" id="KW-0934">Plastid</keyword>
<keyword evidence="5" id="KW-0804">Transcription</keyword>
<dbReference type="EMBL" id="MF622086">
    <property type="protein sequence ID" value="AXI98005.1"/>
    <property type="molecule type" value="Genomic_DNA"/>
</dbReference>
<feature type="domain" description="RNA polymerase Rpb1" evidence="7">
    <location>
        <begin position="11"/>
        <end position="61"/>
    </location>
</feature>
<evidence type="ECO:0000256" key="5">
    <source>
        <dbReference type="ARBA" id="ARBA00023163"/>
    </source>
</evidence>
<feature type="domain" description="RNA polymerase Rpb1" evidence="8">
    <location>
        <begin position="171"/>
        <end position="768"/>
    </location>
</feature>
<dbReference type="InterPro" id="IPR038120">
    <property type="entry name" value="Rpb1_funnel_sf"/>
</dbReference>
<dbReference type="InterPro" id="IPR007081">
    <property type="entry name" value="RNA_pol_Rpb1_5"/>
</dbReference>
<keyword evidence="2" id="KW-0240">DNA-directed RNA polymerase</keyword>
<dbReference type="Gene3D" id="1.10.274.100">
    <property type="entry name" value="RNA polymerase Rpb1, domain 3"/>
    <property type="match status" value="1"/>
</dbReference>
<keyword evidence="4" id="KW-0548">Nucleotidyltransferase</keyword>
<dbReference type="PANTHER" id="PTHR19376">
    <property type="entry name" value="DNA-DIRECTED RNA POLYMERASE"/>
    <property type="match status" value="1"/>
</dbReference>
<name>A0A345UC19_9EUGL</name>
<dbReference type="InterPro" id="IPR007066">
    <property type="entry name" value="RNA_pol_Rpb1_3"/>
</dbReference>
<dbReference type="GO" id="GO:0003677">
    <property type="term" value="F:DNA binding"/>
    <property type="evidence" value="ECO:0007669"/>
    <property type="project" value="InterPro"/>
</dbReference>
<protein>
    <recommendedName>
        <fullName evidence="1">DNA-directed RNA polymerase</fullName>
        <ecNumber evidence="1">2.7.7.6</ecNumber>
    </recommendedName>
</protein>
<geneLocation type="chloroplast" evidence="10"/>
<evidence type="ECO:0000256" key="2">
    <source>
        <dbReference type="ARBA" id="ARBA00022478"/>
    </source>
</evidence>
<evidence type="ECO:0000313" key="10">
    <source>
        <dbReference type="EMBL" id="AXI98005.1"/>
    </source>
</evidence>
<dbReference type="Pfam" id="PF04998">
    <property type="entry name" value="RNA_pol_Rpb1_5"/>
    <property type="match status" value="1"/>
</dbReference>
<dbReference type="GeneID" id="37625036"/>
<evidence type="ECO:0000256" key="3">
    <source>
        <dbReference type="ARBA" id="ARBA00022679"/>
    </source>
</evidence>
<keyword evidence="10" id="KW-0150">Chloroplast</keyword>
<accession>A0A345UC19</accession>
<evidence type="ECO:0000256" key="1">
    <source>
        <dbReference type="ARBA" id="ARBA00012418"/>
    </source>
</evidence>
<dbReference type="SUPFAM" id="SSF64484">
    <property type="entry name" value="beta and beta-prime subunits of DNA dependent RNA-polymerase"/>
    <property type="match status" value="1"/>
</dbReference>
<gene>
    <name evidence="10" type="primary">rpoC2</name>
</gene>
<dbReference type="Gene3D" id="1.10.132.30">
    <property type="match status" value="1"/>
</dbReference>
<evidence type="ECO:0000259" key="8">
    <source>
        <dbReference type="Pfam" id="PF04998"/>
    </source>
</evidence>
<dbReference type="GO" id="GO:0000428">
    <property type="term" value="C:DNA-directed RNA polymerase complex"/>
    <property type="evidence" value="ECO:0007669"/>
    <property type="project" value="UniProtKB-KW"/>
</dbReference>
<evidence type="ECO:0000256" key="6">
    <source>
        <dbReference type="ARBA" id="ARBA00048552"/>
    </source>
</evidence>
<dbReference type="AlphaFoldDB" id="A0A345UC19"/>
<reference evidence="10" key="1">
    <citation type="journal article" date="2018" name="J. Appl. Phycol.">
        <title>Intrageneric chloroplast genome comparison in the genus Euglena (Phylum: Euglenophyta) with annotated chloroplast genomes of Euglena hiemalis and Euglena clara.</title>
        <authorList>
            <person name="Ellala Hewadikaramge M."/>
            <person name="Linton E."/>
        </authorList>
    </citation>
    <scope>NUCLEOTIDE SEQUENCE</scope>
    <source>
        <strain evidence="10">CCAP1224.35</strain>
    </source>
</reference>
<dbReference type="GO" id="GO:0003899">
    <property type="term" value="F:DNA-directed RNA polymerase activity"/>
    <property type="evidence" value="ECO:0007669"/>
    <property type="project" value="UniProtKB-EC"/>
</dbReference>
<dbReference type="Gene3D" id="1.10.150.390">
    <property type="match status" value="1"/>
</dbReference>
<keyword evidence="3" id="KW-0808">Transferase</keyword>
<comment type="catalytic activity">
    <reaction evidence="6">
        <text>RNA(n) + a ribonucleoside 5'-triphosphate = RNA(n+1) + diphosphate</text>
        <dbReference type="Rhea" id="RHEA:21248"/>
        <dbReference type="Rhea" id="RHEA-COMP:14527"/>
        <dbReference type="Rhea" id="RHEA-COMP:17342"/>
        <dbReference type="ChEBI" id="CHEBI:33019"/>
        <dbReference type="ChEBI" id="CHEBI:61557"/>
        <dbReference type="ChEBI" id="CHEBI:140395"/>
        <dbReference type="EC" id="2.7.7.6"/>
    </reaction>
</comment>
<dbReference type="InterPro" id="IPR007083">
    <property type="entry name" value="RNA_pol_Rpb1_4"/>
</dbReference>
<dbReference type="GO" id="GO:0006351">
    <property type="term" value="P:DNA-templated transcription"/>
    <property type="evidence" value="ECO:0007669"/>
    <property type="project" value="InterPro"/>
</dbReference>